<dbReference type="Gene3D" id="3.55.50.30">
    <property type="match status" value="1"/>
</dbReference>
<dbReference type="Pfam" id="PF16344">
    <property type="entry name" value="FecR_C"/>
    <property type="match status" value="1"/>
</dbReference>
<dbReference type="Pfam" id="PF04773">
    <property type="entry name" value="FecR"/>
    <property type="match status" value="1"/>
</dbReference>
<dbReference type="InterPro" id="IPR012373">
    <property type="entry name" value="Ferrdict_sens_TM"/>
</dbReference>
<proteinExistence type="predicted"/>
<dbReference type="InterPro" id="IPR032508">
    <property type="entry name" value="FecR_C"/>
</dbReference>
<evidence type="ECO:0000313" key="5">
    <source>
        <dbReference type="Proteomes" id="UP000680038"/>
    </source>
</evidence>
<feature type="domain" description="FecR protein" evidence="2">
    <location>
        <begin position="146"/>
        <end position="234"/>
    </location>
</feature>
<evidence type="ECO:0000256" key="1">
    <source>
        <dbReference type="SAM" id="Phobius"/>
    </source>
</evidence>
<organism evidence="4 5">
    <name type="scientific">Dyadobacter helix</name>
    <dbReference type="NCBI Taxonomy" id="2822344"/>
    <lineage>
        <taxon>Bacteria</taxon>
        <taxon>Pseudomonadati</taxon>
        <taxon>Bacteroidota</taxon>
        <taxon>Cytophagia</taxon>
        <taxon>Cytophagales</taxon>
        <taxon>Spirosomataceae</taxon>
        <taxon>Dyadobacter</taxon>
    </lineage>
</organism>
<dbReference type="InterPro" id="IPR006860">
    <property type="entry name" value="FecR"/>
</dbReference>
<dbReference type="RefSeq" id="WP_215238430.1">
    <property type="nucleotide sequence ID" value="NZ_CAJRAF010000002.1"/>
</dbReference>
<dbReference type="Gene3D" id="2.60.120.1440">
    <property type="match status" value="1"/>
</dbReference>
<keyword evidence="1" id="KW-0472">Membrane</keyword>
<evidence type="ECO:0008006" key="6">
    <source>
        <dbReference type="Google" id="ProtNLM"/>
    </source>
</evidence>
<dbReference type="PIRSF" id="PIRSF018266">
    <property type="entry name" value="FecR"/>
    <property type="match status" value="1"/>
</dbReference>
<dbReference type="EMBL" id="CAJRAF010000002">
    <property type="protein sequence ID" value="CAG4997220.1"/>
    <property type="molecule type" value="Genomic_DNA"/>
</dbReference>
<dbReference type="AlphaFoldDB" id="A0A916JAS5"/>
<keyword evidence="1" id="KW-1133">Transmembrane helix</keyword>
<dbReference type="PANTHER" id="PTHR30273">
    <property type="entry name" value="PERIPLASMIC SIGNAL SENSOR AND SIGMA FACTOR ACTIVATOR FECR-RELATED"/>
    <property type="match status" value="1"/>
</dbReference>
<comment type="caution">
    <text evidence="4">The sequence shown here is derived from an EMBL/GenBank/DDBJ whole genome shotgun (WGS) entry which is preliminary data.</text>
</comment>
<gene>
    <name evidence="4" type="ORF">DYBT9275_01716</name>
</gene>
<feature type="domain" description="Protein FecR C-terminal" evidence="3">
    <location>
        <begin position="287"/>
        <end position="354"/>
    </location>
</feature>
<name>A0A916JAS5_9BACT</name>
<protein>
    <recommendedName>
        <fullName evidence="6">FecR family protein</fullName>
    </recommendedName>
</protein>
<dbReference type="PANTHER" id="PTHR30273:SF2">
    <property type="entry name" value="PROTEIN FECR"/>
    <property type="match status" value="1"/>
</dbReference>
<sequence>MSRDYSKYEIEDFAFDESFQKWVFGENSGQPGFWEDYISENPHQTDKILAARLLVQELSSDENASELYADLKESVWEEIQDRVATKKVTFWNRLSAWKIAASILLASAVMIGSYRLATTLGTRDTLPKALAAQSKDRLFEEVNRTDNVLKINLDDGSTVSLSKNSRLIYPKKFGPGERIVQLKGEAFFEVARDANHPFLIYANETVTKVLGTSFRIRAFQTDPSVVVSVTTGKVSVFAQKDMEQNAATGGVVLTANQQAEFTRSQQHFTKSLVENPIVLAGERDIQFDFNDTPLNQVFDLLQAAYGVEIIYNPELVENRTLRVNLGNESLYEKLNVVCNTMGMSYQVVDTKIIIETKNKPDS</sequence>
<feature type="transmembrane region" description="Helical" evidence="1">
    <location>
        <begin position="96"/>
        <end position="117"/>
    </location>
</feature>
<evidence type="ECO:0000259" key="3">
    <source>
        <dbReference type="Pfam" id="PF16344"/>
    </source>
</evidence>
<reference evidence="4" key="1">
    <citation type="submission" date="2021-04" db="EMBL/GenBank/DDBJ databases">
        <authorList>
            <person name="Rodrigo-Torres L."/>
            <person name="Arahal R. D."/>
            <person name="Lucena T."/>
        </authorList>
    </citation>
    <scope>NUCLEOTIDE SEQUENCE</scope>
    <source>
        <strain evidence="4">CECT 9275</strain>
    </source>
</reference>
<dbReference type="Proteomes" id="UP000680038">
    <property type="component" value="Unassembled WGS sequence"/>
</dbReference>
<evidence type="ECO:0000259" key="2">
    <source>
        <dbReference type="Pfam" id="PF04773"/>
    </source>
</evidence>
<keyword evidence="5" id="KW-1185">Reference proteome</keyword>
<keyword evidence="1" id="KW-0812">Transmembrane</keyword>
<accession>A0A916JAS5</accession>
<evidence type="ECO:0000313" key="4">
    <source>
        <dbReference type="EMBL" id="CAG4997220.1"/>
    </source>
</evidence>
<dbReference type="GO" id="GO:0016989">
    <property type="term" value="F:sigma factor antagonist activity"/>
    <property type="evidence" value="ECO:0007669"/>
    <property type="project" value="TreeGrafter"/>
</dbReference>